<evidence type="ECO:0000256" key="1">
    <source>
        <dbReference type="SAM" id="MobiDB-lite"/>
    </source>
</evidence>
<dbReference type="InterPro" id="IPR003607">
    <property type="entry name" value="HD/PDEase_dom"/>
</dbReference>
<dbReference type="SMART" id="SM00091">
    <property type="entry name" value="PAS"/>
    <property type="match status" value="1"/>
</dbReference>
<dbReference type="Gene3D" id="3.30.450.40">
    <property type="match status" value="1"/>
</dbReference>
<dbReference type="Gene3D" id="3.30.70.270">
    <property type="match status" value="1"/>
</dbReference>
<dbReference type="PANTHER" id="PTHR45228:SF8">
    <property type="entry name" value="TWO-COMPONENT RESPONSE REGULATOR-RELATED"/>
    <property type="match status" value="1"/>
</dbReference>
<dbReference type="Pfam" id="PF13185">
    <property type="entry name" value="GAF_2"/>
    <property type="match status" value="1"/>
</dbReference>
<dbReference type="SMART" id="SM00267">
    <property type="entry name" value="GGDEF"/>
    <property type="match status" value="1"/>
</dbReference>
<dbReference type="InterPro" id="IPR043128">
    <property type="entry name" value="Rev_trsase/Diguanyl_cyclase"/>
</dbReference>
<dbReference type="SUPFAM" id="SSF55073">
    <property type="entry name" value="Nucleotide cyclase"/>
    <property type="match status" value="1"/>
</dbReference>
<dbReference type="SUPFAM" id="SSF109604">
    <property type="entry name" value="HD-domain/PDEase-like"/>
    <property type="match status" value="1"/>
</dbReference>
<dbReference type="InterPro" id="IPR052020">
    <property type="entry name" value="Cyclic_di-GMP/3'3'-cGAMP_PDE"/>
</dbReference>
<dbReference type="Gene3D" id="3.30.450.20">
    <property type="entry name" value="PAS domain"/>
    <property type="match status" value="1"/>
</dbReference>
<comment type="caution">
    <text evidence="4">The sequence shown here is derived from an EMBL/GenBank/DDBJ whole genome shotgun (WGS) entry which is preliminary data.</text>
</comment>
<dbReference type="CDD" id="cd00077">
    <property type="entry name" value="HDc"/>
    <property type="match status" value="1"/>
</dbReference>
<sequence>MTEADGRPGGHGAEPGRAKPSREAALSALLEHLPEAVYGVDLNFRITFMNRFARQVWRGEAHDFIGQPVQRVLPNLTPEGFLAFLNGALAASDRVETKVFSETAQAWFHVMAFPHAEGLLLHARQSAALEPPESNHPRYDALTGCLMRAAFLDSLGRIPRPAVLAVLDLNHLKTLNEAHGHMGGDAHIRAAADTLREAFPDALIARWGGDEFVLLTAGERAEPVAAHLEQLRWPTATPRPTSLPAGTPVFEFGVALLPTPATPFEQAFAVADDALHQAKQAQRHLAAGDQDSFAVGAFSRYLETLETPEEVVQGSLARLLDLLDFDLGFFEVVGAAAGAGHVVVREGTGGGPVQTPELPVGLTRRALQLQQSVSATDYPARPDAEPGAVAAGVKSVGLTPVRADGHTVGVLGLATLHRWRTVTPQVRQLLELAGLRLGHALHLRRVVAEVRANLEAGLLGLGVALEARDLETHGHTQRVALLALKVGRALRLSETELDWLRDGAYLHDIGKLLIPDAVLLKPGRLTPEEWQTMQTHATRGRELASRIPALSPQVLDIVAYHHERWDGAGYPAGLSGEEIPLLARVFAVCDVYDALVSERPYKRPWSEADALAEIERQAGKQFCPAVVAGFLEAVS</sequence>
<gene>
    <name evidence="4" type="ORF">ACFO0D_08135</name>
</gene>
<dbReference type="InterPro" id="IPR000160">
    <property type="entry name" value="GGDEF_dom"/>
</dbReference>
<dbReference type="Pfam" id="PF13487">
    <property type="entry name" value="HD_5"/>
    <property type="match status" value="1"/>
</dbReference>
<dbReference type="SMART" id="SM00471">
    <property type="entry name" value="HDc"/>
    <property type="match status" value="1"/>
</dbReference>
<evidence type="ECO:0000313" key="4">
    <source>
        <dbReference type="EMBL" id="MFC4638311.1"/>
    </source>
</evidence>
<proteinExistence type="predicted"/>
<dbReference type="InterPro" id="IPR035965">
    <property type="entry name" value="PAS-like_dom_sf"/>
</dbReference>
<protein>
    <submittedName>
        <fullName evidence="4">HD domain-containing phosphohydrolase</fullName>
    </submittedName>
</protein>
<dbReference type="Gene3D" id="1.10.3210.10">
    <property type="entry name" value="Hypothetical protein af1432"/>
    <property type="match status" value="1"/>
</dbReference>
<dbReference type="SUPFAM" id="SSF55781">
    <property type="entry name" value="GAF domain-like"/>
    <property type="match status" value="1"/>
</dbReference>
<dbReference type="PROSITE" id="PS51832">
    <property type="entry name" value="HD_GYP"/>
    <property type="match status" value="1"/>
</dbReference>
<dbReference type="NCBIfam" id="TIGR00277">
    <property type="entry name" value="HDIG"/>
    <property type="match status" value="1"/>
</dbReference>
<feature type="region of interest" description="Disordered" evidence="1">
    <location>
        <begin position="1"/>
        <end position="21"/>
    </location>
</feature>
<evidence type="ECO:0000259" key="2">
    <source>
        <dbReference type="PROSITE" id="PS50887"/>
    </source>
</evidence>
<dbReference type="SUPFAM" id="SSF55785">
    <property type="entry name" value="PYP-like sensor domain (PAS domain)"/>
    <property type="match status" value="1"/>
</dbReference>
<dbReference type="CDD" id="cd01949">
    <property type="entry name" value="GGDEF"/>
    <property type="match status" value="1"/>
</dbReference>
<evidence type="ECO:0000313" key="5">
    <source>
        <dbReference type="Proteomes" id="UP001595952"/>
    </source>
</evidence>
<name>A0ABV9I8S7_9DEIO</name>
<accession>A0ABV9I8S7</accession>
<dbReference type="InterPro" id="IPR000014">
    <property type="entry name" value="PAS"/>
</dbReference>
<keyword evidence="5" id="KW-1185">Reference proteome</keyword>
<dbReference type="InterPro" id="IPR003018">
    <property type="entry name" value="GAF"/>
</dbReference>
<dbReference type="PROSITE" id="PS50887">
    <property type="entry name" value="GGDEF"/>
    <property type="match status" value="1"/>
</dbReference>
<dbReference type="Proteomes" id="UP001595952">
    <property type="component" value="Unassembled WGS sequence"/>
</dbReference>
<dbReference type="NCBIfam" id="TIGR00254">
    <property type="entry name" value="GGDEF"/>
    <property type="match status" value="1"/>
</dbReference>
<feature type="domain" description="GGDEF" evidence="2">
    <location>
        <begin position="160"/>
        <end position="291"/>
    </location>
</feature>
<dbReference type="InterPro" id="IPR029787">
    <property type="entry name" value="Nucleotide_cyclase"/>
</dbReference>
<reference evidence="5" key="1">
    <citation type="journal article" date="2019" name="Int. J. Syst. Evol. Microbiol.">
        <title>The Global Catalogue of Microorganisms (GCM) 10K type strain sequencing project: providing services to taxonomists for standard genome sequencing and annotation.</title>
        <authorList>
            <consortium name="The Broad Institute Genomics Platform"/>
            <consortium name="The Broad Institute Genome Sequencing Center for Infectious Disease"/>
            <person name="Wu L."/>
            <person name="Ma J."/>
        </authorList>
    </citation>
    <scope>NUCLEOTIDE SEQUENCE [LARGE SCALE GENOMIC DNA]</scope>
    <source>
        <strain evidence="5">CCUG 55995</strain>
    </source>
</reference>
<dbReference type="RefSeq" id="WP_380061317.1">
    <property type="nucleotide sequence ID" value="NZ_JBHSEI010000005.1"/>
</dbReference>
<feature type="domain" description="HD-GYP" evidence="3">
    <location>
        <begin position="450"/>
        <end position="635"/>
    </location>
</feature>
<organism evidence="4 5">
    <name type="scientific">Deinococcus hohokamensis</name>
    <dbReference type="NCBI Taxonomy" id="309883"/>
    <lineage>
        <taxon>Bacteria</taxon>
        <taxon>Thermotogati</taxon>
        <taxon>Deinococcota</taxon>
        <taxon>Deinococci</taxon>
        <taxon>Deinococcales</taxon>
        <taxon>Deinococcaceae</taxon>
        <taxon>Deinococcus</taxon>
    </lineage>
</organism>
<dbReference type="Pfam" id="PF00990">
    <property type="entry name" value="GGDEF"/>
    <property type="match status" value="1"/>
</dbReference>
<dbReference type="InterPro" id="IPR029016">
    <property type="entry name" value="GAF-like_dom_sf"/>
</dbReference>
<dbReference type="SMART" id="SM00065">
    <property type="entry name" value="GAF"/>
    <property type="match status" value="1"/>
</dbReference>
<dbReference type="InterPro" id="IPR037522">
    <property type="entry name" value="HD_GYP_dom"/>
</dbReference>
<dbReference type="EMBL" id="JBHSEI010000005">
    <property type="protein sequence ID" value="MFC4638311.1"/>
    <property type="molecule type" value="Genomic_DNA"/>
</dbReference>
<dbReference type="PANTHER" id="PTHR45228">
    <property type="entry name" value="CYCLIC DI-GMP PHOSPHODIESTERASE TM_0186-RELATED"/>
    <property type="match status" value="1"/>
</dbReference>
<dbReference type="InterPro" id="IPR006675">
    <property type="entry name" value="HDIG_dom"/>
</dbReference>
<evidence type="ECO:0000259" key="3">
    <source>
        <dbReference type="PROSITE" id="PS51832"/>
    </source>
</evidence>